<evidence type="ECO:0000313" key="3">
    <source>
        <dbReference type="EMBL" id="CAJ0599734.1"/>
    </source>
</evidence>
<keyword evidence="4" id="KW-1185">Reference proteome</keyword>
<accession>A0AA36M5H9</accession>
<evidence type="ECO:0000259" key="2">
    <source>
        <dbReference type="PROSITE" id="PS00028"/>
    </source>
</evidence>
<comment type="caution">
    <text evidence="3">The sequence shown here is derived from an EMBL/GenBank/DDBJ whole genome shotgun (WGS) entry which is preliminary data.</text>
</comment>
<organism evidence="3 4">
    <name type="scientific">Cylicocyclus nassatus</name>
    <name type="common">Nematode worm</name>
    <dbReference type="NCBI Taxonomy" id="53992"/>
    <lineage>
        <taxon>Eukaryota</taxon>
        <taxon>Metazoa</taxon>
        <taxon>Ecdysozoa</taxon>
        <taxon>Nematoda</taxon>
        <taxon>Chromadorea</taxon>
        <taxon>Rhabditida</taxon>
        <taxon>Rhabditina</taxon>
        <taxon>Rhabditomorpha</taxon>
        <taxon>Strongyloidea</taxon>
        <taxon>Strongylidae</taxon>
        <taxon>Cylicocyclus</taxon>
    </lineage>
</organism>
<feature type="compositionally biased region" description="Low complexity" evidence="1">
    <location>
        <begin position="67"/>
        <end position="78"/>
    </location>
</feature>
<gene>
    <name evidence="3" type="ORF">CYNAS_LOCUS11717</name>
</gene>
<dbReference type="EMBL" id="CATQJL010000223">
    <property type="protein sequence ID" value="CAJ0599734.1"/>
    <property type="molecule type" value="Genomic_DNA"/>
</dbReference>
<name>A0AA36M5H9_CYLNA</name>
<evidence type="ECO:0000256" key="1">
    <source>
        <dbReference type="SAM" id="MobiDB-lite"/>
    </source>
</evidence>
<evidence type="ECO:0000313" key="4">
    <source>
        <dbReference type="Proteomes" id="UP001176961"/>
    </source>
</evidence>
<feature type="domain" description="C2H2-type" evidence="2">
    <location>
        <begin position="184"/>
        <end position="205"/>
    </location>
</feature>
<feature type="compositionally biased region" description="Low complexity" evidence="1">
    <location>
        <begin position="12"/>
        <end position="21"/>
    </location>
</feature>
<feature type="compositionally biased region" description="Basic residues" evidence="1">
    <location>
        <begin position="27"/>
        <end position="39"/>
    </location>
</feature>
<sequence length="251" mass="28712">SDVPKAYSRADSSSSSSSSSSQEKVRHVSRRRRRRRHRTPTSSSSSSSSTSDSIKQRRFRKRRRRSSTSSSGSSSSSRPMWPKKKNNSTPSPLSSSTSSSSDESSHRNRSWRKCATKRNNIWVRKRQIKVRHGQADRSEQFYEPRPVSSGWTRQTFVCECGEKYGSQKALAHHILQNHDAEIPCFGCNETLSSLTKMLEHFRTKHTKSLIACVYCKSVFGKPNDMTENQWKRLKTHMYGELVYAKLAELQG</sequence>
<feature type="region of interest" description="Disordered" evidence="1">
    <location>
        <begin position="1"/>
        <end position="111"/>
    </location>
</feature>
<protein>
    <recommendedName>
        <fullName evidence="2">C2H2-type domain-containing protein</fullName>
    </recommendedName>
</protein>
<feature type="compositionally biased region" description="Low complexity" evidence="1">
    <location>
        <begin position="88"/>
        <end position="102"/>
    </location>
</feature>
<dbReference type="Proteomes" id="UP001176961">
    <property type="component" value="Unassembled WGS sequence"/>
</dbReference>
<reference evidence="3" key="1">
    <citation type="submission" date="2023-07" db="EMBL/GenBank/DDBJ databases">
        <authorList>
            <consortium name="CYATHOMIX"/>
        </authorList>
    </citation>
    <scope>NUCLEOTIDE SEQUENCE</scope>
    <source>
        <strain evidence="3">N/A</strain>
    </source>
</reference>
<feature type="non-terminal residue" evidence="3">
    <location>
        <position position="1"/>
    </location>
</feature>
<feature type="compositionally biased region" description="Basic residues" evidence="1">
    <location>
        <begin position="56"/>
        <end position="66"/>
    </location>
</feature>
<feature type="compositionally biased region" description="Low complexity" evidence="1">
    <location>
        <begin position="40"/>
        <end position="53"/>
    </location>
</feature>
<dbReference type="AlphaFoldDB" id="A0AA36M5H9"/>
<dbReference type="PROSITE" id="PS00028">
    <property type="entry name" value="ZINC_FINGER_C2H2_1"/>
    <property type="match status" value="1"/>
</dbReference>
<dbReference type="InterPro" id="IPR013087">
    <property type="entry name" value="Znf_C2H2_type"/>
</dbReference>
<proteinExistence type="predicted"/>